<dbReference type="Proteomes" id="UP000245698">
    <property type="component" value="Unassembled WGS sequence"/>
</dbReference>
<reference evidence="2" key="1">
    <citation type="submission" date="2016-12" db="EMBL/GenBank/DDBJ databases">
        <authorList>
            <person name="Brunel B."/>
        </authorList>
    </citation>
    <scope>NUCLEOTIDE SEQUENCE [LARGE SCALE GENOMIC DNA]</scope>
</reference>
<evidence type="ECO:0000313" key="1">
    <source>
        <dbReference type="EMBL" id="SJM29679.1"/>
    </source>
</evidence>
<proteinExistence type="predicted"/>
<evidence type="ECO:0000313" key="2">
    <source>
        <dbReference type="Proteomes" id="UP000245698"/>
    </source>
</evidence>
<name>A0A2P9AEX4_9HYPH</name>
<gene>
    <name evidence="1" type="ORF">BQ8482_111609</name>
</gene>
<dbReference type="EMBL" id="FUIG01000013">
    <property type="protein sequence ID" value="SJM29679.1"/>
    <property type="molecule type" value="Genomic_DNA"/>
</dbReference>
<dbReference type="AlphaFoldDB" id="A0A2P9AEX4"/>
<protein>
    <submittedName>
        <fullName evidence="1">Uncharacterized protein</fullName>
    </submittedName>
</protein>
<accession>A0A2P9AEX4</accession>
<sequence>MRKNFLNSAERPQSILAMPFTEILEWNEIKTQWVTQTGNAFEPGVRLDSCITFPNPESKAGVATVPSKEGLQG</sequence>
<keyword evidence="2" id="KW-1185">Reference proteome</keyword>
<organism evidence="1 2">
    <name type="scientific">Mesorhizobium delmotii</name>
    <dbReference type="NCBI Taxonomy" id="1631247"/>
    <lineage>
        <taxon>Bacteria</taxon>
        <taxon>Pseudomonadati</taxon>
        <taxon>Pseudomonadota</taxon>
        <taxon>Alphaproteobacteria</taxon>
        <taxon>Hyphomicrobiales</taxon>
        <taxon>Phyllobacteriaceae</taxon>
        <taxon>Mesorhizobium</taxon>
    </lineage>
</organism>